<dbReference type="RefSeq" id="WP_241445556.1">
    <property type="nucleotide sequence ID" value="NZ_BSUJ01000001.1"/>
</dbReference>
<evidence type="ECO:0000256" key="1">
    <source>
        <dbReference type="SAM" id="MobiDB-lite"/>
    </source>
</evidence>
<feature type="transmembrane region" description="Helical" evidence="2">
    <location>
        <begin position="68"/>
        <end position="86"/>
    </location>
</feature>
<dbReference type="Proteomes" id="UP001157109">
    <property type="component" value="Unassembled WGS sequence"/>
</dbReference>
<evidence type="ECO:0000313" key="4">
    <source>
        <dbReference type="Proteomes" id="UP001157109"/>
    </source>
</evidence>
<evidence type="ECO:0000313" key="3">
    <source>
        <dbReference type="EMBL" id="GMA20332.1"/>
    </source>
</evidence>
<reference evidence="4" key="1">
    <citation type="journal article" date="2019" name="Int. J. Syst. Evol. Microbiol.">
        <title>The Global Catalogue of Microorganisms (GCM) 10K type strain sequencing project: providing services to taxonomists for standard genome sequencing and annotation.</title>
        <authorList>
            <consortium name="The Broad Institute Genomics Platform"/>
            <consortium name="The Broad Institute Genome Sequencing Center for Infectious Disease"/>
            <person name="Wu L."/>
            <person name="Ma J."/>
        </authorList>
    </citation>
    <scope>NUCLEOTIDE SEQUENCE [LARGE SCALE GENOMIC DNA]</scope>
    <source>
        <strain evidence="4">NBRC 105830</strain>
    </source>
</reference>
<evidence type="ECO:0008006" key="5">
    <source>
        <dbReference type="Google" id="ProtNLM"/>
    </source>
</evidence>
<dbReference type="EMBL" id="BSUJ01000001">
    <property type="protein sequence ID" value="GMA20332.1"/>
    <property type="molecule type" value="Genomic_DNA"/>
</dbReference>
<gene>
    <name evidence="3" type="ORF">GCM10025862_23530</name>
</gene>
<protein>
    <recommendedName>
        <fullName evidence="5">DUF2304 domain-containing protein</fullName>
    </recommendedName>
</protein>
<feature type="transmembrane region" description="Helical" evidence="2">
    <location>
        <begin position="6"/>
        <end position="22"/>
    </location>
</feature>
<keyword evidence="2" id="KW-0812">Transmembrane</keyword>
<accession>A0ABQ6HQ81</accession>
<dbReference type="Pfam" id="PF10066">
    <property type="entry name" value="DUF2304"/>
    <property type="match status" value="1"/>
</dbReference>
<dbReference type="InterPro" id="IPR019277">
    <property type="entry name" value="DUF2304"/>
</dbReference>
<sequence>MKLLIQAFLVAAVMVVVYRLITVRGARTQALRRLGMALFGIVAIFSVLVPNTWTHLANLVGVGRGADMVLYILVVAFLGYAMNSYLKFRDMETRYTRLARRIALDESLRRYPELTSRWSTMEAPTEPGRQAQDRSTLTDPDDEGTSTHRD</sequence>
<evidence type="ECO:0000256" key="2">
    <source>
        <dbReference type="SAM" id="Phobius"/>
    </source>
</evidence>
<proteinExistence type="predicted"/>
<keyword evidence="4" id="KW-1185">Reference proteome</keyword>
<name>A0ABQ6HQ81_9MICO</name>
<keyword evidence="2" id="KW-1133">Transmembrane helix</keyword>
<keyword evidence="2" id="KW-0472">Membrane</keyword>
<feature type="transmembrane region" description="Helical" evidence="2">
    <location>
        <begin position="34"/>
        <end position="56"/>
    </location>
</feature>
<comment type="caution">
    <text evidence="3">The sequence shown here is derived from an EMBL/GenBank/DDBJ whole genome shotgun (WGS) entry which is preliminary data.</text>
</comment>
<feature type="region of interest" description="Disordered" evidence="1">
    <location>
        <begin position="119"/>
        <end position="150"/>
    </location>
</feature>
<organism evidence="3 4">
    <name type="scientific">Arsenicicoccus piscis</name>
    <dbReference type="NCBI Taxonomy" id="673954"/>
    <lineage>
        <taxon>Bacteria</taxon>
        <taxon>Bacillati</taxon>
        <taxon>Actinomycetota</taxon>
        <taxon>Actinomycetes</taxon>
        <taxon>Micrococcales</taxon>
        <taxon>Intrasporangiaceae</taxon>
        <taxon>Arsenicicoccus</taxon>
    </lineage>
</organism>